<proteinExistence type="predicted"/>
<dbReference type="AlphaFoldDB" id="A0A0F9S5N6"/>
<gene>
    <name evidence="1" type="ORF">LCGC14_0893120</name>
</gene>
<comment type="caution">
    <text evidence="1">The sequence shown here is derived from an EMBL/GenBank/DDBJ whole genome shotgun (WGS) entry which is preliminary data.</text>
</comment>
<sequence>MERMPKSDQALCTRLAKWMGYQVNIYSDNPGSPLRCHVNVVPKSRNNPSFPAAVWKHYEPDIDPVNALELLDWLGKEPRGWSYVVGWDQADGTQRFCRLWRRLDAPGRDGKRFNVITRDAATETEAIALAAEAVLESEEG</sequence>
<reference evidence="1" key="1">
    <citation type="journal article" date="2015" name="Nature">
        <title>Complex archaea that bridge the gap between prokaryotes and eukaryotes.</title>
        <authorList>
            <person name="Spang A."/>
            <person name="Saw J.H."/>
            <person name="Jorgensen S.L."/>
            <person name="Zaremba-Niedzwiedzka K."/>
            <person name="Martijn J."/>
            <person name="Lind A.E."/>
            <person name="van Eijk R."/>
            <person name="Schleper C."/>
            <person name="Guy L."/>
            <person name="Ettema T.J."/>
        </authorList>
    </citation>
    <scope>NUCLEOTIDE SEQUENCE</scope>
</reference>
<name>A0A0F9S5N6_9ZZZZ</name>
<dbReference type="EMBL" id="LAZR01002870">
    <property type="protein sequence ID" value="KKN24628.1"/>
    <property type="molecule type" value="Genomic_DNA"/>
</dbReference>
<organism evidence="1">
    <name type="scientific">marine sediment metagenome</name>
    <dbReference type="NCBI Taxonomy" id="412755"/>
    <lineage>
        <taxon>unclassified sequences</taxon>
        <taxon>metagenomes</taxon>
        <taxon>ecological metagenomes</taxon>
    </lineage>
</organism>
<evidence type="ECO:0000313" key="1">
    <source>
        <dbReference type="EMBL" id="KKN24628.1"/>
    </source>
</evidence>
<protein>
    <submittedName>
        <fullName evidence="1">Uncharacterized protein</fullName>
    </submittedName>
</protein>
<accession>A0A0F9S5N6</accession>